<reference evidence="2" key="1">
    <citation type="submission" date="2018-07" db="EMBL/GenBank/DDBJ databases">
        <authorList>
            <person name="Quirk P.G."/>
            <person name="Krulwich T.A."/>
        </authorList>
    </citation>
    <scope>NUCLEOTIDE SEQUENCE</scope>
</reference>
<dbReference type="EMBL" id="UFQT01001692">
    <property type="protein sequence ID" value="SSX31441.1"/>
    <property type="molecule type" value="Genomic_DNA"/>
</dbReference>
<evidence type="ECO:0000313" key="2">
    <source>
        <dbReference type="EMBL" id="SSX31441.1"/>
    </source>
</evidence>
<accession>A0A336MPD7</accession>
<dbReference type="VEuPathDB" id="VectorBase:CSON003632"/>
<proteinExistence type="predicted"/>
<name>A0A336MPD7_CULSO</name>
<evidence type="ECO:0000256" key="1">
    <source>
        <dbReference type="SAM" id="MobiDB-lite"/>
    </source>
</evidence>
<gene>
    <name evidence="2" type="primary">CSON003632</name>
</gene>
<organism evidence="2">
    <name type="scientific">Culicoides sonorensis</name>
    <name type="common">Biting midge</name>
    <dbReference type="NCBI Taxonomy" id="179676"/>
    <lineage>
        <taxon>Eukaryota</taxon>
        <taxon>Metazoa</taxon>
        <taxon>Ecdysozoa</taxon>
        <taxon>Arthropoda</taxon>
        <taxon>Hexapoda</taxon>
        <taxon>Insecta</taxon>
        <taxon>Pterygota</taxon>
        <taxon>Neoptera</taxon>
        <taxon>Endopterygota</taxon>
        <taxon>Diptera</taxon>
        <taxon>Nematocera</taxon>
        <taxon>Chironomoidea</taxon>
        <taxon>Ceratopogonidae</taxon>
        <taxon>Ceratopogoninae</taxon>
        <taxon>Culicoides</taxon>
        <taxon>Monoculicoides</taxon>
    </lineage>
</organism>
<protein>
    <submittedName>
        <fullName evidence="2">CSON003632 protein</fullName>
    </submittedName>
</protein>
<sequence>MSRHHPVAPENSDSSEILITPDPQPISRNLTFFMSFFCKSSITCDTNSSVSGLGIKTGGTILIPCNPWKSHSLMMY</sequence>
<feature type="region of interest" description="Disordered" evidence="1">
    <location>
        <begin position="1"/>
        <end position="20"/>
    </location>
</feature>
<dbReference type="AlphaFoldDB" id="A0A336MPD7"/>